<keyword evidence="3 5" id="KW-0227">DNA damage</keyword>
<dbReference type="InterPro" id="IPR014790">
    <property type="entry name" value="MutL_C"/>
</dbReference>
<sequence length="664" mass="72965">MGKINVLDTQVANLIAAGEVVERPASAVKELLENAIDAGAGKITLEIKNGGISLIRVTDDGCGMTKDDALVCVKRHATSKISCAADLDGIATLGFRGEALAAISSVSKMRIMTRTKNSPTGIIIEFNAGKPVSVEEAGCPEGTSVIVEELFANVPARRKFLKRDAAETAAVAAVAEKIALSRPDISLRFIADGNLRFLTAGDGKLADVIYAVLGRDFAKKLAPVHDMTEGVSVSGFIGTPENCRGNRNYENFFINGRYVRCKTACAALEQAFSSYIPSDKYPACVICLEINPAFVDVNVHPQKMEVKFSNERPVFNAVYCAVRNTLMNRIDRPRLADSEPTRLSGDSYRLYNDIISVKTDTDEEAARIADERERLSAKYEQITVRAEAKEPMPHYEPPADVPKMSADIPETFQAVSGQPQVLPDITVPQINDHQPPVGTLPDADISRENVPDIFPAPVTQPESEPEPPAVPWYRIAGVIFNTYVFVELEDRMLIIDKHAAHERIIFEKLRQNMKSGDPASQLLLLPVELTLTPEELAAAEEYRDELYRIGYTFSCADDGKTALIIAYPSALDTAQAKDMFTVLAAQLADGTGDVGTSRERTYEKALYQASCKAAVKGGREDLPENIRWIAEQVLTRSEIRYCPHGRPVAFEMTKSQFEKRFERI</sequence>
<name>R6TK84_9BACT</name>
<dbReference type="SUPFAM" id="SSF55874">
    <property type="entry name" value="ATPase domain of HSP90 chaperone/DNA topoisomerase II/histidine kinase"/>
    <property type="match status" value="1"/>
</dbReference>
<organism evidence="8 9">
    <name type="scientific">Candidatus Colimorpha enterica</name>
    <dbReference type="NCBI Taxonomy" id="3083063"/>
    <lineage>
        <taxon>Bacteria</taxon>
        <taxon>Pseudomonadati</taxon>
        <taxon>Bacteroidota</taxon>
        <taxon>Bacteroidia</taxon>
        <taxon>Bacteroidales</taxon>
        <taxon>Candidatus Colimorpha</taxon>
    </lineage>
</organism>
<evidence type="ECO:0000259" key="7">
    <source>
        <dbReference type="SMART" id="SM01340"/>
    </source>
</evidence>
<evidence type="ECO:0000259" key="6">
    <source>
        <dbReference type="SMART" id="SM00853"/>
    </source>
</evidence>
<dbReference type="InterPro" id="IPR014762">
    <property type="entry name" value="DNA_mismatch_repair_CS"/>
</dbReference>
<comment type="similarity">
    <text evidence="1 5">Belongs to the DNA mismatch repair MutL/HexB family.</text>
</comment>
<dbReference type="PANTHER" id="PTHR10073:SF12">
    <property type="entry name" value="DNA MISMATCH REPAIR PROTEIN MLH1"/>
    <property type="match status" value="1"/>
</dbReference>
<dbReference type="InterPro" id="IPR013507">
    <property type="entry name" value="DNA_mismatch_S5_2-like"/>
</dbReference>
<dbReference type="Gene3D" id="3.30.1540.20">
    <property type="entry name" value="MutL, C-terminal domain, dimerisation subdomain"/>
    <property type="match status" value="1"/>
</dbReference>
<comment type="function">
    <text evidence="5">This protein is involved in the repair of mismatches in DNA. It is required for dam-dependent methyl-directed DNA mismatch repair. May act as a 'molecular matchmaker', a protein that promotes the formation of a stable complex between two or more DNA-binding proteins in an ATP-dependent manner without itself being part of a final effector complex.</text>
</comment>
<dbReference type="PROSITE" id="PS00058">
    <property type="entry name" value="DNA_MISMATCH_REPAIR_1"/>
    <property type="match status" value="1"/>
</dbReference>
<dbReference type="InterPro" id="IPR020568">
    <property type="entry name" value="Ribosomal_Su5_D2-typ_SF"/>
</dbReference>
<dbReference type="InterPro" id="IPR036890">
    <property type="entry name" value="HATPase_C_sf"/>
</dbReference>
<dbReference type="SUPFAM" id="SSF54211">
    <property type="entry name" value="Ribosomal protein S5 domain 2-like"/>
    <property type="match status" value="1"/>
</dbReference>
<dbReference type="Gene3D" id="3.30.565.10">
    <property type="entry name" value="Histidine kinase-like ATPase, C-terminal domain"/>
    <property type="match status" value="1"/>
</dbReference>
<dbReference type="GO" id="GO:0030983">
    <property type="term" value="F:mismatched DNA binding"/>
    <property type="evidence" value="ECO:0007669"/>
    <property type="project" value="InterPro"/>
</dbReference>
<reference evidence="8" key="1">
    <citation type="submission" date="2012-11" db="EMBL/GenBank/DDBJ databases">
        <title>Dependencies among metagenomic species, viruses, plasmids and units of genetic variation.</title>
        <authorList>
            <person name="Nielsen H.B."/>
            <person name="Almeida M."/>
            <person name="Juncker A.S."/>
            <person name="Rasmussen S."/>
            <person name="Li J."/>
            <person name="Sunagawa S."/>
            <person name="Plichta D."/>
            <person name="Gautier L."/>
            <person name="Le Chatelier E."/>
            <person name="Peletier E."/>
            <person name="Bonde I."/>
            <person name="Nielsen T."/>
            <person name="Manichanh C."/>
            <person name="Arumugam M."/>
            <person name="Batto J."/>
            <person name="Santos M.B.Q.D."/>
            <person name="Blom N."/>
            <person name="Borruel N."/>
            <person name="Burgdorf K.S."/>
            <person name="Boumezbeur F."/>
            <person name="Casellas F."/>
            <person name="Dore J."/>
            <person name="Guarner F."/>
            <person name="Hansen T."/>
            <person name="Hildebrand F."/>
            <person name="Kaas R.S."/>
            <person name="Kennedy S."/>
            <person name="Kristiansen K."/>
            <person name="Kultima J.R."/>
            <person name="Leonard P."/>
            <person name="Levenez F."/>
            <person name="Lund O."/>
            <person name="Moumen B."/>
            <person name="Le Paslier D."/>
            <person name="Pons N."/>
            <person name="Pedersen O."/>
            <person name="Prifti E."/>
            <person name="Qin J."/>
            <person name="Raes J."/>
            <person name="Tap J."/>
            <person name="Tims S."/>
            <person name="Ussery D.W."/>
            <person name="Yamada T."/>
            <person name="MetaHit consortium"/>
            <person name="Renault P."/>
            <person name="Sicheritz-Ponten T."/>
            <person name="Bork P."/>
            <person name="Wang J."/>
            <person name="Brunak S."/>
            <person name="Ehrlich S.D."/>
        </authorList>
    </citation>
    <scope>NUCLEOTIDE SEQUENCE [LARGE SCALE GENOMIC DNA]</scope>
</reference>
<dbReference type="GO" id="GO:0140664">
    <property type="term" value="F:ATP-dependent DNA damage sensor activity"/>
    <property type="evidence" value="ECO:0007669"/>
    <property type="project" value="InterPro"/>
</dbReference>
<dbReference type="AlphaFoldDB" id="R6TK84"/>
<dbReference type="HAMAP" id="MF_00149">
    <property type="entry name" value="DNA_mis_repair"/>
    <property type="match status" value="1"/>
</dbReference>
<evidence type="ECO:0000313" key="8">
    <source>
        <dbReference type="EMBL" id="CDC72660.1"/>
    </source>
</evidence>
<dbReference type="Gene3D" id="3.30.230.10">
    <property type="match status" value="1"/>
</dbReference>
<dbReference type="InterPro" id="IPR002099">
    <property type="entry name" value="MutL/Mlh/PMS"/>
</dbReference>
<feature type="domain" description="DNA mismatch repair protein S5" evidence="7">
    <location>
        <begin position="209"/>
        <end position="327"/>
    </location>
</feature>
<dbReference type="GO" id="GO:0032300">
    <property type="term" value="C:mismatch repair complex"/>
    <property type="evidence" value="ECO:0007669"/>
    <property type="project" value="InterPro"/>
</dbReference>
<feature type="domain" description="MutL C-terminal dimerisation" evidence="6">
    <location>
        <begin position="475"/>
        <end position="621"/>
    </location>
</feature>
<comment type="caution">
    <text evidence="8">The sequence shown here is derived from an EMBL/GenBank/DDBJ whole genome shotgun (WGS) entry which is preliminary data.</text>
</comment>
<keyword evidence="4 5" id="KW-0234">DNA repair</keyword>
<evidence type="ECO:0000256" key="5">
    <source>
        <dbReference type="HAMAP-Rule" id="MF_00149"/>
    </source>
</evidence>
<gene>
    <name evidence="5" type="primary">mutL</name>
    <name evidence="8" type="ORF">BN580_01051</name>
</gene>
<dbReference type="GO" id="GO:0006298">
    <property type="term" value="P:mismatch repair"/>
    <property type="evidence" value="ECO:0007669"/>
    <property type="project" value="UniProtKB-UniRule"/>
</dbReference>
<dbReference type="FunFam" id="3.30.565.10:FF:000003">
    <property type="entry name" value="DNA mismatch repair endonuclease MutL"/>
    <property type="match status" value="1"/>
</dbReference>
<dbReference type="EMBL" id="CBFW010000119">
    <property type="protein sequence ID" value="CDC72660.1"/>
    <property type="molecule type" value="Genomic_DNA"/>
</dbReference>
<dbReference type="NCBIfam" id="TIGR00585">
    <property type="entry name" value="mutl"/>
    <property type="match status" value="1"/>
</dbReference>
<dbReference type="Proteomes" id="UP000017938">
    <property type="component" value="Unassembled WGS sequence"/>
</dbReference>
<dbReference type="PANTHER" id="PTHR10073">
    <property type="entry name" value="DNA MISMATCH REPAIR PROTEIN MLH, PMS, MUTL"/>
    <property type="match status" value="1"/>
</dbReference>
<dbReference type="Pfam" id="PF13589">
    <property type="entry name" value="HATPase_c_3"/>
    <property type="match status" value="1"/>
</dbReference>
<accession>R6TK84</accession>
<dbReference type="SUPFAM" id="SSF118116">
    <property type="entry name" value="DNA mismatch repair protein MutL"/>
    <property type="match status" value="1"/>
</dbReference>
<dbReference type="Gene3D" id="3.30.1370.100">
    <property type="entry name" value="MutL, C-terminal domain, regulatory subdomain"/>
    <property type="match status" value="1"/>
</dbReference>
<evidence type="ECO:0000256" key="2">
    <source>
        <dbReference type="ARBA" id="ARBA00021975"/>
    </source>
</evidence>
<dbReference type="STRING" id="1263015.BN580_01051"/>
<dbReference type="InterPro" id="IPR037198">
    <property type="entry name" value="MutL_C_sf"/>
</dbReference>
<dbReference type="GO" id="GO:0005524">
    <property type="term" value="F:ATP binding"/>
    <property type="evidence" value="ECO:0007669"/>
    <property type="project" value="InterPro"/>
</dbReference>
<dbReference type="InterPro" id="IPR014721">
    <property type="entry name" value="Ribsml_uS5_D2-typ_fold_subgr"/>
</dbReference>
<dbReference type="Pfam" id="PF01119">
    <property type="entry name" value="DNA_mis_repair"/>
    <property type="match status" value="1"/>
</dbReference>
<dbReference type="SMART" id="SM00853">
    <property type="entry name" value="MutL_C"/>
    <property type="match status" value="1"/>
</dbReference>
<evidence type="ECO:0000256" key="3">
    <source>
        <dbReference type="ARBA" id="ARBA00022763"/>
    </source>
</evidence>
<dbReference type="InterPro" id="IPR020667">
    <property type="entry name" value="DNA_mismatch_repair_MutL"/>
</dbReference>
<dbReference type="SMART" id="SM01340">
    <property type="entry name" value="DNA_mis_repair"/>
    <property type="match status" value="1"/>
</dbReference>
<dbReference type="Pfam" id="PF08676">
    <property type="entry name" value="MutL_C"/>
    <property type="match status" value="1"/>
</dbReference>
<dbReference type="InterPro" id="IPR042121">
    <property type="entry name" value="MutL_C_regsub"/>
</dbReference>
<dbReference type="CDD" id="cd16926">
    <property type="entry name" value="HATPase_MutL-MLH-PMS-like"/>
    <property type="match status" value="1"/>
</dbReference>
<proteinExistence type="inferred from homology"/>
<evidence type="ECO:0000313" key="9">
    <source>
        <dbReference type="Proteomes" id="UP000017938"/>
    </source>
</evidence>
<dbReference type="InterPro" id="IPR038973">
    <property type="entry name" value="MutL/Mlh/Pms-like"/>
</dbReference>
<dbReference type="CDD" id="cd00782">
    <property type="entry name" value="MutL_Trans"/>
    <property type="match status" value="1"/>
</dbReference>
<evidence type="ECO:0000256" key="4">
    <source>
        <dbReference type="ARBA" id="ARBA00023204"/>
    </source>
</evidence>
<evidence type="ECO:0000256" key="1">
    <source>
        <dbReference type="ARBA" id="ARBA00006082"/>
    </source>
</evidence>
<dbReference type="InterPro" id="IPR042120">
    <property type="entry name" value="MutL_C_dimsub"/>
</dbReference>
<protein>
    <recommendedName>
        <fullName evidence="2 5">DNA mismatch repair protein MutL</fullName>
    </recommendedName>
</protein>
<dbReference type="GO" id="GO:0016887">
    <property type="term" value="F:ATP hydrolysis activity"/>
    <property type="evidence" value="ECO:0007669"/>
    <property type="project" value="InterPro"/>
</dbReference>